<protein>
    <submittedName>
        <fullName evidence="2">Uncharacterized protein</fullName>
    </submittedName>
</protein>
<keyword evidence="1" id="KW-0812">Transmembrane</keyword>
<comment type="caution">
    <text evidence="2">The sequence shown here is derived from an EMBL/GenBank/DDBJ whole genome shotgun (WGS) entry which is preliminary data.</text>
</comment>
<evidence type="ECO:0000256" key="1">
    <source>
        <dbReference type="SAM" id="Phobius"/>
    </source>
</evidence>
<dbReference type="AlphaFoldDB" id="A0A8J6H9U3"/>
<dbReference type="Proteomes" id="UP000719412">
    <property type="component" value="Unassembled WGS sequence"/>
</dbReference>
<name>A0A8J6H9U3_TENMO</name>
<keyword evidence="1" id="KW-1133">Transmembrane helix</keyword>
<accession>A0A8J6H9U3</accession>
<keyword evidence="1" id="KW-0472">Membrane</keyword>
<organism evidence="2 3">
    <name type="scientific">Tenebrio molitor</name>
    <name type="common">Yellow mealworm beetle</name>
    <dbReference type="NCBI Taxonomy" id="7067"/>
    <lineage>
        <taxon>Eukaryota</taxon>
        <taxon>Metazoa</taxon>
        <taxon>Ecdysozoa</taxon>
        <taxon>Arthropoda</taxon>
        <taxon>Hexapoda</taxon>
        <taxon>Insecta</taxon>
        <taxon>Pterygota</taxon>
        <taxon>Neoptera</taxon>
        <taxon>Endopterygota</taxon>
        <taxon>Coleoptera</taxon>
        <taxon>Polyphaga</taxon>
        <taxon>Cucujiformia</taxon>
        <taxon>Tenebrionidae</taxon>
        <taxon>Tenebrio</taxon>
    </lineage>
</organism>
<gene>
    <name evidence="2" type="ORF">GEV33_012399</name>
</gene>
<reference evidence="2" key="2">
    <citation type="submission" date="2021-08" db="EMBL/GenBank/DDBJ databases">
        <authorList>
            <person name="Eriksson T."/>
        </authorList>
    </citation>
    <scope>NUCLEOTIDE SEQUENCE</scope>
    <source>
        <strain evidence="2">Stoneville</strain>
        <tissue evidence="2">Whole head</tissue>
    </source>
</reference>
<evidence type="ECO:0000313" key="2">
    <source>
        <dbReference type="EMBL" id="KAH0810391.1"/>
    </source>
</evidence>
<evidence type="ECO:0000313" key="3">
    <source>
        <dbReference type="Proteomes" id="UP000719412"/>
    </source>
</evidence>
<proteinExistence type="predicted"/>
<dbReference type="EMBL" id="JABDTM020027507">
    <property type="protein sequence ID" value="KAH0810391.1"/>
    <property type="molecule type" value="Genomic_DNA"/>
</dbReference>
<reference evidence="2" key="1">
    <citation type="journal article" date="2020" name="J Insects Food Feed">
        <title>The yellow mealworm (Tenebrio molitor) genome: a resource for the emerging insects as food and feed industry.</title>
        <authorList>
            <person name="Eriksson T."/>
            <person name="Andere A."/>
            <person name="Kelstrup H."/>
            <person name="Emery V."/>
            <person name="Picard C."/>
        </authorList>
    </citation>
    <scope>NUCLEOTIDE SEQUENCE</scope>
    <source>
        <strain evidence="2">Stoneville</strain>
        <tissue evidence="2">Whole head</tissue>
    </source>
</reference>
<sequence length="185" mass="20640">MGSRTKPPSCSWGGSARATIFVIILPAATSAASLQAFYRFSRATNTTSMENLYNCTETSCELENDTLAHNATNDTLTDGSRGEPLADLILMGVLSVVLGLMILVTVIETTTCQIDILIAVKKRPIYNKCVMHQLHINYPKIKIISIFNTLNELPYLDSNVNGYQKRWVMRIFRDKTLLTFDLTTI</sequence>
<feature type="transmembrane region" description="Helical" evidence="1">
    <location>
        <begin position="20"/>
        <end position="40"/>
    </location>
</feature>
<keyword evidence="3" id="KW-1185">Reference proteome</keyword>
<feature type="transmembrane region" description="Helical" evidence="1">
    <location>
        <begin position="88"/>
        <end position="107"/>
    </location>
</feature>